<keyword evidence="3" id="KW-1185">Reference proteome</keyword>
<sequence>MKTNIRTICTIISSCILPLGAYATQDAPVAIDSTMNALDYVLQRPAPAEKFAHKRFGDHLFISMEGGPEWMRPNSHLSGPSSENGYRAGISIGDWITPVHGWRLGISGGRHHGLRDYKPYFAALSLDYMMNLSSLLRGDNPSRHFELVGIMGIEGQALHREGHRLWGVAGARIALQPRVYLTSSTYLYVEPRLGIYGDKLDDVKTWHKYDWNASVMVGLGYRMAGGKGISVDNSMFANNHFRDNLFIGLSGGIVSIGENTSEWRDRIGAAGTLSIGKWFSAPAGLRLSIGGAELRQPAGFKKRYSTIADLDFLWNLNSAFVGYNPDAKIETNVVLGASAACLSGEGKKFFPGLHAGLQGIWKVSPSVGLYLEPNVRAFDSEIARASHRVALMPGINVGLVYRFNTSPEYDAYKSHFDYREFLYSRRYFFDLLGGVLMRSRSWQPNCAVAIGFGKWYTPESAWRINGEYEYYNTGANYRSLSLSADYLLSLSTLAGGFDSERSFDLDAFVGMNAGIAHYNHKHNSIIWGPRAGLRGRIGVSPAVDIILEPQVQLLAIPNYTRRFNPEARLLAGLSYKIGRTRKERSAHASATDLSEFRPYVGIAGGPMLYSESFSNTSFRKVSWGFNATAGGWLTGTSGLQLSFAYDCVPFNRIVNQEIKTLSLDYMLNLTHVFTGETDRRFEISPMAGIGFGWGSCRNSKTSLALEGGLRASYRLTDNIGLTLTPMVTVWQPRINGEKHNGHHFVGVGRLPLGITYRF</sequence>
<name>A0A2V1IJP0_9BACT</name>
<dbReference type="Proteomes" id="UP000244905">
    <property type="component" value="Unassembled WGS sequence"/>
</dbReference>
<evidence type="ECO:0008006" key="4">
    <source>
        <dbReference type="Google" id="ProtNLM"/>
    </source>
</evidence>
<evidence type="ECO:0000313" key="2">
    <source>
        <dbReference type="EMBL" id="PWB01194.1"/>
    </source>
</evidence>
<evidence type="ECO:0000313" key="3">
    <source>
        <dbReference type="Proteomes" id="UP000244905"/>
    </source>
</evidence>
<reference evidence="3" key="1">
    <citation type="submission" date="2018-02" db="EMBL/GenBank/DDBJ databases">
        <authorList>
            <person name="Clavel T."/>
            <person name="Strowig T."/>
        </authorList>
    </citation>
    <scope>NUCLEOTIDE SEQUENCE [LARGE SCALE GENOMIC DNA]</scope>
    <source>
        <strain evidence="3">DSM 103720</strain>
    </source>
</reference>
<feature type="signal peptide" evidence="1">
    <location>
        <begin position="1"/>
        <end position="23"/>
    </location>
</feature>
<comment type="caution">
    <text evidence="2">The sequence shown here is derived from an EMBL/GenBank/DDBJ whole genome shotgun (WGS) entry which is preliminary data.</text>
</comment>
<dbReference type="EMBL" id="PUEC01000024">
    <property type="protein sequence ID" value="PWB01194.1"/>
    <property type="molecule type" value="Genomic_DNA"/>
</dbReference>
<dbReference type="GeneID" id="82526744"/>
<feature type="chain" id="PRO_5015950021" description="Outer membrane protein beta-barrel domain-containing protein" evidence="1">
    <location>
        <begin position="24"/>
        <end position="758"/>
    </location>
</feature>
<protein>
    <recommendedName>
        <fullName evidence="4">Outer membrane protein beta-barrel domain-containing protein</fullName>
    </recommendedName>
</protein>
<dbReference type="InterPro" id="IPR011250">
    <property type="entry name" value="OMP/PagP_B-barrel"/>
</dbReference>
<evidence type="ECO:0000256" key="1">
    <source>
        <dbReference type="SAM" id="SignalP"/>
    </source>
</evidence>
<dbReference type="AlphaFoldDB" id="A0A2V1IJP0"/>
<accession>A0A2V1IJP0</accession>
<proteinExistence type="predicted"/>
<gene>
    <name evidence="2" type="ORF">C5O23_10380</name>
</gene>
<dbReference type="RefSeq" id="WP_107032876.1">
    <property type="nucleotide sequence ID" value="NZ_CAOLYA010000006.1"/>
</dbReference>
<keyword evidence="1" id="KW-0732">Signal</keyword>
<organism evidence="2 3">
    <name type="scientific">Duncaniella muris</name>
    <dbReference type="NCBI Taxonomy" id="2094150"/>
    <lineage>
        <taxon>Bacteria</taxon>
        <taxon>Pseudomonadati</taxon>
        <taxon>Bacteroidota</taxon>
        <taxon>Bacteroidia</taxon>
        <taxon>Bacteroidales</taxon>
        <taxon>Muribaculaceae</taxon>
        <taxon>Duncaniella</taxon>
    </lineage>
</organism>
<dbReference type="SUPFAM" id="SSF56925">
    <property type="entry name" value="OMPA-like"/>
    <property type="match status" value="1"/>
</dbReference>